<dbReference type="Pfam" id="PF10604">
    <property type="entry name" value="Polyketide_cyc2"/>
    <property type="match status" value="1"/>
</dbReference>
<keyword evidence="2" id="KW-1185">Reference proteome</keyword>
<reference evidence="1 2" key="1">
    <citation type="submission" date="2017-05" db="EMBL/GenBank/DDBJ databases">
        <title>Streptomyces alboflavus Genome sequencing and assembly.</title>
        <authorList>
            <person name="Wang Y."/>
            <person name="Du B."/>
            <person name="Ding Y."/>
            <person name="Liu H."/>
            <person name="Hou Q."/>
            <person name="Liu K."/>
            <person name="Wang C."/>
            <person name="Yao L."/>
        </authorList>
    </citation>
    <scope>NUCLEOTIDE SEQUENCE [LARGE SCALE GENOMIC DNA]</scope>
    <source>
        <strain evidence="1 2">MDJK44</strain>
    </source>
</reference>
<proteinExistence type="predicted"/>
<dbReference type="Proteomes" id="UP000195880">
    <property type="component" value="Chromosome"/>
</dbReference>
<dbReference type="InterPro" id="IPR023393">
    <property type="entry name" value="START-like_dom_sf"/>
</dbReference>
<dbReference type="InterPro" id="IPR019587">
    <property type="entry name" value="Polyketide_cyclase/dehydratase"/>
</dbReference>
<dbReference type="CDD" id="cd07821">
    <property type="entry name" value="PYR_PYL_RCAR_like"/>
    <property type="match status" value="1"/>
</dbReference>
<dbReference type="AlphaFoldDB" id="A0A1Z1W4W3"/>
<dbReference type="SUPFAM" id="SSF55961">
    <property type="entry name" value="Bet v1-like"/>
    <property type="match status" value="1"/>
</dbReference>
<name>A0A1Z1W4W3_9ACTN</name>
<sequence>MPRRLRPEGLEFIETAPVRLVFTHDVAAPPKAVYEVLEDVRRLPSWHSSVVYARPFDDGSGRLVRIQGRFWFRETFLATDAPTRYAYRIDLTNFPGLRALVEEWRLTPLEPADGRGPGTRVQWTYAADAVALTRFLMKRGGRRGMGTSFHAAVANLDRQLSGAHGG</sequence>
<organism evidence="1 2">
    <name type="scientific">Streptomyces alboflavus</name>
    <dbReference type="NCBI Taxonomy" id="67267"/>
    <lineage>
        <taxon>Bacteria</taxon>
        <taxon>Bacillati</taxon>
        <taxon>Actinomycetota</taxon>
        <taxon>Actinomycetes</taxon>
        <taxon>Kitasatosporales</taxon>
        <taxon>Streptomycetaceae</taxon>
        <taxon>Streptomyces</taxon>
    </lineage>
</organism>
<evidence type="ECO:0000313" key="2">
    <source>
        <dbReference type="Proteomes" id="UP000195880"/>
    </source>
</evidence>
<evidence type="ECO:0000313" key="1">
    <source>
        <dbReference type="EMBL" id="ARX81440.1"/>
    </source>
</evidence>
<dbReference type="KEGG" id="salf:SMD44_00838"/>
<dbReference type="Gene3D" id="3.30.530.20">
    <property type="match status" value="1"/>
</dbReference>
<dbReference type="EMBL" id="CP021748">
    <property type="protein sequence ID" value="ARX81440.1"/>
    <property type="molecule type" value="Genomic_DNA"/>
</dbReference>
<dbReference type="OrthoDB" id="4277250at2"/>
<protein>
    <submittedName>
        <fullName evidence="1">Polyketide cyclase</fullName>
    </submittedName>
</protein>
<dbReference type="eggNOG" id="COG3832">
    <property type="taxonomic scope" value="Bacteria"/>
</dbReference>
<dbReference type="STRING" id="67267.GCA_000716675_01007"/>
<dbReference type="RefSeq" id="WP_087882875.1">
    <property type="nucleotide sequence ID" value="NZ_CP021748.1"/>
</dbReference>
<gene>
    <name evidence="1" type="ORF">SMD44_00838</name>
</gene>
<accession>A0A1Z1W4W3</accession>